<keyword evidence="5 7" id="KW-0963">Cytoplasm</keyword>
<dbReference type="InterPro" id="IPR038078">
    <property type="entry name" value="PhoU-like_sf"/>
</dbReference>
<dbReference type="AlphaFoldDB" id="A0A1S1VB29"/>
<evidence type="ECO:0000256" key="4">
    <source>
        <dbReference type="ARBA" id="ARBA00022448"/>
    </source>
</evidence>
<evidence type="ECO:0000313" key="10">
    <source>
        <dbReference type="Proteomes" id="UP000180254"/>
    </source>
</evidence>
<keyword evidence="10" id="KW-1185">Reference proteome</keyword>
<comment type="caution">
    <text evidence="9">The sequence shown here is derived from an EMBL/GenBank/DDBJ whole genome shotgun (WGS) entry which is preliminary data.</text>
</comment>
<dbReference type="PANTHER" id="PTHR42930:SF3">
    <property type="entry name" value="PHOSPHATE-SPECIFIC TRANSPORT SYSTEM ACCESSORY PROTEIN PHOU"/>
    <property type="match status" value="1"/>
</dbReference>
<keyword evidence="4 7" id="KW-0813">Transport</keyword>
<dbReference type="InterPro" id="IPR026022">
    <property type="entry name" value="PhoU_dom"/>
</dbReference>
<dbReference type="Gene3D" id="1.20.58.220">
    <property type="entry name" value="Phosphate transport system protein phou homolog 2, domain 2"/>
    <property type="match status" value="1"/>
</dbReference>
<dbReference type="FunFam" id="1.20.58.220:FF:000004">
    <property type="entry name" value="Phosphate-specific transport system accessory protein PhoU"/>
    <property type="match status" value="1"/>
</dbReference>
<evidence type="ECO:0000256" key="2">
    <source>
        <dbReference type="ARBA" id="ARBA00008107"/>
    </source>
</evidence>
<dbReference type="GO" id="GO:0030643">
    <property type="term" value="P:intracellular phosphate ion homeostasis"/>
    <property type="evidence" value="ECO:0007669"/>
    <property type="project" value="InterPro"/>
</dbReference>
<keyword evidence="6 7" id="KW-0592">Phosphate transport</keyword>
<dbReference type="NCBIfam" id="TIGR02135">
    <property type="entry name" value="phoU_full"/>
    <property type="match status" value="1"/>
</dbReference>
<dbReference type="EMBL" id="MKIE01000002">
    <property type="protein sequence ID" value="OHW63039.1"/>
    <property type="molecule type" value="Genomic_DNA"/>
</dbReference>
<dbReference type="RefSeq" id="WP_071061949.1">
    <property type="nucleotide sequence ID" value="NZ_MKIE01000002.1"/>
</dbReference>
<evidence type="ECO:0000256" key="1">
    <source>
        <dbReference type="ARBA" id="ARBA00004496"/>
    </source>
</evidence>
<feature type="domain" description="PhoU" evidence="8">
    <location>
        <begin position="118"/>
        <end position="203"/>
    </location>
</feature>
<evidence type="ECO:0000256" key="6">
    <source>
        <dbReference type="ARBA" id="ARBA00022592"/>
    </source>
</evidence>
<comment type="similarity">
    <text evidence="2 7">Belongs to the PhoU family.</text>
</comment>
<dbReference type="GO" id="GO:0045936">
    <property type="term" value="P:negative regulation of phosphate metabolic process"/>
    <property type="evidence" value="ECO:0007669"/>
    <property type="project" value="InterPro"/>
</dbReference>
<dbReference type="GO" id="GO:0005737">
    <property type="term" value="C:cytoplasm"/>
    <property type="evidence" value="ECO:0007669"/>
    <property type="project" value="UniProtKB-SubCell"/>
</dbReference>
<proteinExistence type="inferred from homology"/>
<comment type="subcellular location">
    <subcellularLocation>
        <location evidence="1 7">Cytoplasm</location>
    </subcellularLocation>
</comment>
<organism evidence="9 10">
    <name type="scientific">Andreesenia angusta</name>
    <dbReference type="NCBI Taxonomy" id="39480"/>
    <lineage>
        <taxon>Bacteria</taxon>
        <taxon>Bacillati</taxon>
        <taxon>Bacillota</taxon>
        <taxon>Tissierellia</taxon>
        <taxon>Tissierellales</taxon>
        <taxon>Gottschalkiaceae</taxon>
        <taxon>Andreesenia</taxon>
    </lineage>
</organism>
<dbReference type="GO" id="GO:0006817">
    <property type="term" value="P:phosphate ion transport"/>
    <property type="evidence" value="ECO:0007669"/>
    <property type="project" value="UniProtKB-KW"/>
</dbReference>
<name>A0A1S1VB29_9FIRM</name>
<gene>
    <name evidence="9" type="ORF">EUAN_08230</name>
</gene>
<dbReference type="Pfam" id="PF01895">
    <property type="entry name" value="PhoU"/>
    <property type="match status" value="2"/>
</dbReference>
<dbReference type="OrthoDB" id="9814256at2"/>
<evidence type="ECO:0000256" key="7">
    <source>
        <dbReference type="PIRNR" id="PIRNR003107"/>
    </source>
</evidence>
<feature type="domain" description="PhoU" evidence="8">
    <location>
        <begin position="17"/>
        <end position="103"/>
    </location>
</feature>
<sequence length="214" mass="24370">MRKTFDSELRDLNLMMLDMGSKVEKVIKVSLEALLETDKEKAAMVKKLDNEVDRLEADIEQKCLELFLLQTPVASDLRFVGSVLKIITELERVGDYGVNIANVVIEMDGPHIKPLVDIPRMANICQEMLGKSLDSFINRDEDLAIETARRDDEVDSIYDEICAELLEKIEEDKTIIKKAIDLLFVGRYLERMGDHITNVCERVVYMCTGEVVSL</sequence>
<reference evidence="9 10" key="1">
    <citation type="submission" date="2016-09" db="EMBL/GenBank/DDBJ databases">
        <title>Genome sequence of Eubacterium angustum.</title>
        <authorList>
            <person name="Poehlein A."/>
            <person name="Daniel R."/>
        </authorList>
    </citation>
    <scope>NUCLEOTIDE SEQUENCE [LARGE SCALE GENOMIC DNA]</scope>
    <source>
        <strain evidence="9 10">DSM 1989</strain>
    </source>
</reference>
<comment type="function">
    <text evidence="7">Plays a role in the regulation of phosphate uptake.</text>
</comment>
<dbReference type="InterPro" id="IPR028366">
    <property type="entry name" value="PhoU"/>
</dbReference>
<dbReference type="SUPFAM" id="SSF109755">
    <property type="entry name" value="PhoU-like"/>
    <property type="match status" value="1"/>
</dbReference>
<evidence type="ECO:0000313" key="9">
    <source>
        <dbReference type="EMBL" id="OHW63039.1"/>
    </source>
</evidence>
<dbReference type="PIRSF" id="PIRSF003107">
    <property type="entry name" value="PhoU"/>
    <property type="match status" value="1"/>
</dbReference>
<accession>A0A1S1VB29</accession>
<dbReference type="Proteomes" id="UP000180254">
    <property type="component" value="Unassembled WGS sequence"/>
</dbReference>
<evidence type="ECO:0000256" key="5">
    <source>
        <dbReference type="ARBA" id="ARBA00022490"/>
    </source>
</evidence>
<comment type="subunit">
    <text evidence="3 7">Homodimer.</text>
</comment>
<dbReference type="PANTHER" id="PTHR42930">
    <property type="entry name" value="PHOSPHATE-SPECIFIC TRANSPORT SYSTEM ACCESSORY PROTEIN PHOU"/>
    <property type="match status" value="1"/>
</dbReference>
<evidence type="ECO:0000256" key="3">
    <source>
        <dbReference type="ARBA" id="ARBA00011738"/>
    </source>
</evidence>
<evidence type="ECO:0000259" key="8">
    <source>
        <dbReference type="Pfam" id="PF01895"/>
    </source>
</evidence>
<dbReference type="STRING" id="39480.EUAN_08230"/>
<protein>
    <recommendedName>
        <fullName evidence="7">Phosphate-specific transport system accessory protein PhoU</fullName>
    </recommendedName>
</protein>